<reference evidence="2" key="1">
    <citation type="submission" date="2021-08" db="EMBL/GenBank/DDBJ databases">
        <title>WGS assembly of Ceratopteris richardii.</title>
        <authorList>
            <person name="Marchant D.B."/>
            <person name="Chen G."/>
            <person name="Jenkins J."/>
            <person name="Shu S."/>
            <person name="Leebens-Mack J."/>
            <person name="Grimwood J."/>
            <person name="Schmutz J."/>
            <person name="Soltis P."/>
            <person name="Soltis D."/>
            <person name="Chen Z.-H."/>
        </authorList>
    </citation>
    <scope>NUCLEOTIDE SEQUENCE</scope>
    <source>
        <strain evidence="2">Whitten #5841</strain>
        <tissue evidence="2">Leaf</tissue>
    </source>
</reference>
<name>A0A8T2T7R9_CERRI</name>
<accession>A0A8T2T7R9</accession>
<gene>
    <name evidence="2" type="ORF">KP509_15G023100</name>
</gene>
<evidence type="ECO:0000256" key="1">
    <source>
        <dbReference type="SAM" id="Phobius"/>
    </source>
</evidence>
<keyword evidence="1" id="KW-0812">Transmembrane</keyword>
<dbReference type="EMBL" id="CM035420">
    <property type="protein sequence ID" value="KAH7404393.1"/>
    <property type="molecule type" value="Genomic_DNA"/>
</dbReference>
<evidence type="ECO:0000313" key="2">
    <source>
        <dbReference type="EMBL" id="KAH7404393.1"/>
    </source>
</evidence>
<protein>
    <submittedName>
        <fullName evidence="2">Uncharacterized protein</fullName>
    </submittedName>
</protein>
<dbReference type="AlphaFoldDB" id="A0A8T2T7R9"/>
<evidence type="ECO:0000313" key="3">
    <source>
        <dbReference type="Proteomes" id="UP000825935"/>
    </source>
</evidence>
<comment type="caution">
    <text evidence="2">The sequence shown here is derived from an EMBL/GenBank/DDBJ whole genome shotgun (WGS) entry which is preliminary data.</text>
</comment>
<sequence length="134" mass="14867">MLMNGLIDFCVSGTFQRTLSTFTFFGLYCTMQFGVELRTRSLTLIMVYVFFVAVWKISPTCLSIAGMPNLSGGSSCRFAKSTTSTLARSATNSSLFYGTCGELIYYGVFGKAEMWLSSITRSPLVLQFTHCTQF</sequence>
<keyword evidence="3" id="KW-1185">Reference proteome</keyword>
<dbReference type="Proteomes" id="UP000825935">
    <property type="component" value="Chromosome 15"/>
</dbReference>
<proteinExistence type="predicted"/>
<feature type="transmembrane region" description="Helical" evidence="1">
    <location>
        <begin position="6"/>
        <end position="29"/>
    </location>
</feature>
<keyword evidence="1" id="KW-1133">Transmembrane helix</keyword>
<feature type="transmembrane region" description="Helical" evidence="1">
    <location>
        <begin position="41"/>
        <end position="58"/>
    </location>
</feature>
<organism evidence="2 3">
    <name type="scientific">Ceratopteris richardii</name>
    <name type="common">Triangle waterfern</name>
    <dbReference type="NCBI Taxonomy" id="49495"/>
    <lineage>
        <taxon>Eukaryota</taxon>
        <taxon>Viridiplantae</taxon>
        <taxon>Streptophyta</taxon>
        <taxon>Embryophyta</taxon>
        <taxon>Tracheophyta</taxon>
        <taxon>Polypodiopsida</taxon>
        <taxon>Polypodiidae</taxon>
        <taxon>Polypodiales</taxon>
        <taxon>Pteridineae</taxon>
        <taxon>Pteridaceae</taxon>
        <taxon>Parkerioideae</taxon>
        <taxon>Ceratopteris</taxon>
    </lineage>
</organism>
<keyword evidence="1" id="KW-0472">Membrane</keyword>